<evidence type="ECO:0000313" key="2">
    <source>
        <dbReference type="Proteomes" id="UP000254571"/>
    </source>
</evidence>
<gene>
    <name evidence="1" type="ORF">NCTC9149_01108</name>
</gene>
<proteinExistence type="predicted"/>
<dbReference type="EMBL" id="UGMX01000002">
    <property type="protein sequence ID" value="STW04751.1"/>
    <property type="molecule type" value="Genomic_DNA"/>
</dbReference>
<dbReference type="AlphaFoldDB" id="A0A7H4NX36"/>
<evidence type="ECO:0000313" key="1">
    <source>
        <dbReference type="EMBL" id="STW04751.1"/>
    </source>
</evidence>
<organism evidence="1 2">
    <name type="scientific">Klebsiella grimontii</name>
    <dbReference type="NCBI Taxonomy" id="2058152"/>
    <lineage>
        <taxon>Bacteria</taxon>
        <taxon>Pseudomonadati</taxon>
        <taxon>Pseudomonadota</taxon>
        <taxon>Gammaproteobacteria</taxon>
        <taxon>Enterobacterales</taxon>
        <taxon>Enterobacteriaceae</taxon>
        <taxon>Klebsiella/Raoultella group</taxon>
        <taxon>Klebsiella</taxon>
    </lineage>
</organism>
<dbReference type="Proteomes" id="UP000254571">
    <property type="component" value="Unassembled WGS sequence"/>
</dbReference>
<dbReference type="SUPFAM" id="SSF54506">
    <property type="entry name" value="Diaminopimelate epimerase-like"/>
    <property type="match status" value="1"/>
</dbReference>
<reference evidence="1 2" key="1">
    <citation type="submission" date="2018-06" db="EMBL/GenBank/DDBJ databases">
        <authorList>
            <consortium name="Pathogen Informatics"/>
            <person name="Doyle S."/>
        </authorList>
    </citation>
    <scope>NUCLEOTIDE SEQUENCE [LARGE SCALE GENOMIC DNA]</scope>
    <source>
        <strain evidence="1 2">NCTC9149</strain>
    </source>
</reference>
<dbReference type="Gene3D" id="3.10.310.10">
    <property type="entry name" value="Diaminopimelate Epimerase, Chain A, domain 1"/>
    <property type="match status" value="1"/>
</dbReference>
<protein>
    <submittedName>
        <fullName evidence="1">Phenazine biosynthesis protein PhzF</fullName>
    </submittedName>
</protein>
<comment type="caution">
    <text evidence="1">The sequence shown here is derived from an EMBL/GenBank/DDBJ whole genome shotgun (WGS) entry which is preliminary data.</text>
</comment>
<name>A0A7H4NX36_9ENTR</name>
<accession>A0A7H4NX36</accession>
<sequence length="103" mass="11550">MQQIDFYMIDAFTTTTFDGNAAAVCPLTEWLPDETLLKCRSNITSLKQHFLSQMIMALSCVGLPLWGKLTYAGMPRLLLHTSYLNILTTQAQQSILLLDLSAH</sequence>